<keyword evidence="1" id="KW-0732">Signal</keyword>
<keyword evidence="3" id="KW-1185">Reference proteome</keyword>
<protein>
    <submittedName>
        <fullName evidence="2">tRNA (Guanine-N(1)-)-methyltransferase</fullName>
    </submittedName>
</protein>
<dbReference type="EMBL" id="JBEUSY010000181">
    <property type="protein sequence ID" value="KAL1242817.1"/>
    <property type="molecule type" value="Genomic_DNA"/>
</dbReference>
<gene>
    <name evidence="2" type="ORF">TSPI_01425</name>
</gene>
<proteinExistence type="predicted"/>
<evidence type="ECO:0000313" key="3">
    <source>
        <dbReference type="Proteomes" id="UP001558632"/>
    </source>
</evidence>
<accession>A0ABR3KTV0</accession>
<sequence>MSTWGYSFPFSALGCPSSRSSWVDSVLFLLALYPAQTAPMGVSRRRGCSVFHSHSANVCYCKAGKFANVDETIRIADVYKCLRMLMFALHLILVSHRTKNKNDNAATVNK</sequence>
<comment type="caution">
    <text evidence="2">The sequence shown here is derived from an EMBL/GenBank/DDBJ whole genome shotgun (WGS) entry which is preliminary data.</text>
</comment>
<evidence type="ECO:0000313" key="2">
    <source>
        <dbReference type="EMBL" id="KAL1242817.1"/>
    </source>
</evidence>
<organism evidence="2 3">
    <name type="scientific">Trichinella spiralis</name>
    <name type="common">Trichina worm</name>
    <dbReference type="NCBI Taxonomy" id="6334"/>
    <lineage>
        <taxon>Eukaryota</taxon>
        <taxon>Metazoa</taxon>
        <taxon>Ecdysozoa</taxon>
        <taxon>Nematoda</taxon>
        <taxon>Enoplea</taxon>
        <taxon>Dorylaimia</taxon>
        <taxon>Trichinellida</taxon>
        <taxon>Trichinellidae</taxon>
        <taxon>Trichinella</taxon>
    </lineage>
</organism>
<evidence type="ECO:0000256" key="1">
    <source>
        <dbReference type="SAM" id="SignalP"/>
    </source>
</evidence>
<reference evidence="2 3" key="1">
    <citation type="submission" date="2024-07" db="EMBL/GenBank/DDBJ databases">
        <title>Enhanced genomic and transcriptomic resources for Trichinella pseudospiralis and T. spiralis underpin the discovery of pronounced molecular differences between stages and species.</title>
        <authorList>
            <person name="Pasi K.K."/>
            <person name="La Rosa G."/>
            <person name="Gomez-Morales M.A."/>
            <person name="Tosini F."/>
            <person name="Sumanam S."/>
            <person name="Young N.D."/>
            <person name="Chang B.C."/>
            <person name="Robin G.B."/>
        </authorList>
    </citation>
    <scope>NUCLEOTIDE SEQUENCE [LARGE SCALE GENOMIC DNA]</scope>
    <source>
        <strain evidence="2">ISS534</strain>
    </source>
</reference>
<feature type="signal peptide" evidence="1">
    <location>
        <begin position="1"/>
        <end position="37"/>
    </location>
</feature>
<name>A0ABR3KTV0_TRISP</name>
<dbReference type="Proteomes" id="UP001558632">
    <property type="component" value="Unassembled WGS sequence"/>
</dbReference>
<feature type="chain" id="PRO_5046150273" evidence="1">
    <location>
        <begin position="38"/>
        <end position="110"/>
    </location>
</feature>